<accession>A0A1C3TQK8</accession>
<reference evidence="2" key="1">
    <citation type="submission" date="2016-07" db="EMBL/GenBank/DDBJ databases">
        <authorList>
            <person name="Jaenicke Sebastian"/>
        </authorList>
    </citation>
    <scope>NUCLEOTIDE SEQUENCE [LARGE SCALE GENOMIC DNA]</scope>
</reference>
<dbReference type="Proteomes" id="UP000093071">
    <property type="component" value="Chromosome I"/>
</dbReference>
<dbReference type="EMBL" id="LT604072">
    <property type="protein sequence ID" value="SCB05486.1"/>
    <property type="molecule type" value="Genomic_DNA"/>
</dbReference>
<protein>
    <submittedName>
        <fullName evidence="1">Uncharacterized protein</fullName>
    </submittedName>
</protein>
<gene>
    <name evidence="1" type="ORF">BN444_02989</name>
</gene>
<evidence type="ECO:0000313" key="1">
    <source>
        <dbReference type="EMBL" id="SCB05486.1"/>
    </source>
</evidence>
<proteinExistence type="predicted"/>
<dbReference type="PATRIC" id="fig|1261556.5.peg.2887"/>
<dbReference type="AlphaFoldDB" id="A0A1C3TQK8"/>
<evidence type="ECO:0000313" key="2">
    <source>
        <dbReference type="Proteomes" id="UP000093071"/>
    </source>
</evidence>
<organism evidence="1 2">
    <name type="scientific">Xanthomonas translucens pv. translucens DSM 18974</name>
    <dbReference type="NCBI Taxonomy" id="1261556"/>
    <lineage>
        <taxon>Bacteria</taxon>
        <taxon>Pseudomonadati</taxon>
        <taxon>Pseudomonadota</taxon>
        <taxon>Gammaproteobacteria</taxon>
        <taxon>Lysobacterales</taxon>
        <taxon>Lysobacteraceae</taxon>
        <taxon>Xanthomonas</taxon>
        <taxon>Xanthomonas translucens group</taxon>
    </lineage>
</organism>
<name>A0A1C3TQK8_XANCT</name>
<sequence>MMRPRPAIAMHTGFTFAGMFMGGVRAVRQGVSSIPKQVALRRSATAASA</sequence>